<feature type="chain" id="PRO_5045678957" evidence="4">
    <location>
        <begin position="23"/>
        <end position="690"/>
    </location>
</feature>
<gene>
    <name evidence="7" type="ORF">KY084_09285</name>
</gene>
<keyword evidence="2" id="KW-0812">Transmembrane</keyword>
<dbReference type="RefSeq" id="WP_219238177.1">
    <property type="nucleotide sequence ID" value="NZ_JAHWZX010000007.1"/>
</dbReference>
<comment type="caution">
    <text evidence="7">The sequence shown here is derived from an EMBL/GenBank/DDBJ whole genome shotgun (WGS) entry which is preliminary data.</text>
</comment>
<dbReference type="InterPro" id="IPR000531">
    <property type="entry name" value="Beta-barrel_TonB"/>
</dbReference>
<evidence type="ECO:0000313" key="7">
    <source>
        <dbReference type="EMBL" id="MBW4331064.1"/>
    </source>
</evidence>
<dbReference type="Proteomes" id="UP001197214">
    <property type="component" value="Unassembled WGS sequence"/>
</dbReference>
<dbReference type="PANTHER" id="PTHR30069:SF29">
    <property type="entry name" value="HEMOGLOBIN AND HEMOGLOBIN-HAPTOGLOBIN-BINDING PROTEIN 1-RELATED"/>
    <property type="match status" value="1"/>
</dbReference>
<keyword evidence="7" id="KW-0675">Receptor</keyword>
<comment type="subcellular location">
    <subcellularLocation>
        <location evidence="2">Cell outer membrane</location>
        <topology evidence="2">Multi-pass membrane protein</topology>
    </subcellularLocation>
</comment>
<evidence type="ECO:0000256" key="4">
    <source>
        <dbReference type="SAM" id="SignalP"/>
    </source>
</evidence>
<comment type="similarity">
    <text evidence="2 3">Belongs to the TonB-dependent receptor family.</text>
</comment>
<accession>A0ABS6XLH2</accession>
<evidence type="ECO:0000313" key="8">
    <source>
        <dbReference type="Proteomes" id="UP001197214"/>
    </source>
</evidence>
<organism evidence="7 8">
    <name type="scientific">Stakelama flava</name>
    <dbReference type="NCBI Taxonomy" id="2860338"/>
    <lineage>
        <taxon>Bacteria</taxon>
        <taxon>Pseudomonadati</taxon>
        <taxon>Pseudomonadota</taxon>
        <taxon>Alphaproteobacteria</taxon>
        <taxon>Sphingomonadales</taxon>
        <taxon>Sphingomonadaceae</taxon>
        <taxon>Stakelama</taxon>
    </lineage>
</organism>
<evidence type="ECO:0000256" key="3">
    <source>
        <dbReference type="RuleBase" id="RU003357"/>
    </source>
</evidence>
<keyword evidence="2" id="KW-0813">Transport</keyword>
<keyword evidence="2 3" id="KW-0472">Membrane</keyword>
<dbReference type="PROSITE" id="PS52016">
    <property type="entry name" value="TONB_DEPENDENT_REC_3"/>
    <property type="match status" value="1"/>
</dbReference>
<evidence type="ECO:0000259" key="6">
    <source>
        <dbReference type="Pfam" id="PF07715"/>
    </source>
</evidence>
<feature type="domain" description="TonB-dependent receptor plug" evidence="6">
    <location>
        <begin position="43"/>
        <end position="154"/>
    </location>
</feature>
<protein>
    <submittedName>
        <fullName evidence="7">TonB-dependent receptor</fullName>
    </submittedName>
</protein>
<dbReference type="EMBL" id="JAHWZX010000007">
    <property type="protein sequence ID" value="MBW4331064.1"/>
    <property type="molecule type" value="Genomic_DNA"/>
</dbReference>
<evidence type="ECO:0000256" key="1">
    <source>
        <dbReference type="ARBA" id="ARBA00022729"/>
    </source>
</evidence>
<reference evidence="7 8" key="1">
    <citation type="submission" date="2021-07" db="EMBL/GenBank/DDBJ databases">
        <title>Stakelama flava sp. nov., a novel endophytic bacterium isolated from branch of Kandelia candel.</title>
        <authorList>
            <person name="Tuo L."/>
        </authorList>
    </citation>
    <scope>NUCLEOTIDE SEQUENCE [LARGE SCALE GENOMIC DNA]</scope>
    <source>
        <strain evidence="7 8">CBK3Z-3</strain>
    </source>
</reference>
<evidence type="ECO:0000256" key="2">
    <source>
        <dbReference type="PROSITE-ProRule" id="PRU01360"/>
    </source>
</evidence>
<dbReference type="Pfam" id="PF07715">
    <property type="entry name" value="Plug"/>
    <property type="match status" value="1"/>
</dbReference>
<dbReference type="InterPro" id="IPR012910">
    <property type="entry name" value="Plug_dom"/>
</dbReference>
<proteinExistence type="inferred from homology"/>
<keyword evidence="1 4" id="KW-0732">Signal</keyword>
<keyword evidence="3" id="KW-0798">TonB box</keyword>
<dbReference type="InterPro" id="IPR039426">
    <property type="entry name" value="TonB-dep_rcpt-like"/>
</dbReference>
<sequence>MTLRLLLLATLPIYFWSGAAWAQAIPGAEIVVEGEGLPPPPGDAAYSTLTIDHDRLGTLPSGRLEEAFADVAGLESYRRSDSQSAHPTSQGVTLRGLGGNASSRVLLLLDGVPQSDPFGGWVAFPAYLPDTLARLRVTRGGGSGLQGPGALAGTIEMTSAGPDLLPALTARADYGSRDSLDTALYGASEAGNGFVAYGASYRRGDGFIPVAPEDRGAADIPAYYEQGNASLRAGIDVDDATQLQASVRGFVDRRGGGTAYTGIRSEGADASIRAVGSGDWQWQALAYLQTRNLASGFASVSDDRSSASPALDQYQVPSTGIGGRVEIAPPLGGGWNLRIGGDVRNVTGRTEERYIFSGTTPTRRRRAGGTSRTLGGFADLGYQAGPLTLDAGGRIDFWRIGTGTLFEQAFSGGAPITDARYAPRHGSEVTGRLGAAYRVAPLMTVRAAAYRGWRLPTLNELYRPYRVGSDATAANALLDPEHLSGAEIGVDVAAGPFARLSATVFHNRLSDAIANVTLGQGAGTFPGVGYVSAGGAYRQRRNLDAVTTTGAEVALHLNLGEWRLDAGYAYTDPRVDATGEAAPLDGLRPAQTARHHANATIGWGAADGLNASATLRYTGAQFEDDLNSTRLDPAVTLSGAVQFPVSNVVAVRLRGENITDTRVEAGIDGDGITELATPRTLWAGISVTLG</sequence>
<evidence type="ECO:0000259" key="5">
    <source>
        <dbReference type="Pfam" id="PF00593"/>
    </source>
</evidence>
<name>A0ABS6XLH2_9SPHN</name>
<keyword evidence="2" id="KW-1134">Transmembrane beta strand</keyword>
<dbReference type="PANTHER" id="PTHR30069">
    <property type="entry name" value="TONB-DEPENDENT OUTER MEMBRANE RECEPTOR"/>
    <property type="match status" value="1"/>
</dbReference>
<keyword evidence="2" id="KW-0998">Cell outer membrane</keyword>
<feature type="signal peptide" evidence="4">
    <location>
        <begin position="1"/>
        <end position="22"/>
    </location>
</feature>
<feature type="domain" description="TonB-dependent receptor-like beta-barrel" evidence="5">
    <location>
        <begin position="227"/>
        <end position="658"/>
    </location>
</feature>
<dbReference type="Pfam" id="PF00593">
    <property type="entry name" value="TonB_dep_Rec_b-barrel"/>
    <property type="match status" value="1"/>
</dbReference>
<keyword evidence="8" id="KW-1185">Reference proteome</keyword>